<dbReference type="Proteomes" id="UP001518925">
    <property type="component" value="Unassembled WGS sequence"/>
</dbReference>
<dbReference type="InterPro" id="IPR021617">
    <property type="entry name" value="DUF3231"/>
</dbReference>
<keyword evidence="2" id="KW-1185">Reference proteome</keyword>
<dbReference type="Gene3D" id="1.20.1260.10">
    <property type="match status" value="2"/>
</dbReference>
<reference evidence="1 2" key="1">
    <citation type="submission" date="2021-02" db="EMBL/GenBank/DDBJ databases">
        <title>Bacillus sp. RD4P76, an endophyte from a halophyte.</title>
        <authorList>
            <person name="Sun J.-Q."/>
        </authorList>
    </citation>
    <scope>NUCLEOTIDE SEQUENCE [LARGE SCALE GENOMIC DNA]</scope>
    <source>
        <strain evidence="1 2">RD4P76</strain>
    </source>
</reference>
<gene>
    <name evidence="1" type="ORF">JR050_18360</name>
</gene>
<dbReference type="InterPro" id="IPR012347">
    <property type="entry name" value="Ferritin-like"/>
</dbReference>
<name>A0ABS2DM99_9BACI</name>
<dbReference type="Pfam" id="PF11553">
    <property type="entry name" value="DUF3231"/>
    <property type="match status" value="2"/>
</dbReference>
<accession>A0ABS2DM99</accession>
<sequence>MEHKPVKLTANEKAYLWTNYMVDSMAVCCLSYYIEKCEDSEIHDILSFALDLSKKHTQFVKETFTKEKYPVPIGFTEADVNLQAPKLFSDEFVLLYLHNLANEGLMYYSKALSMTAREDVHDFYVKCISSSTELNTRTKMLLLSKGLYIRPPYIPDSNHPEMIEELGFMKGFLGKQRPLISMEIANLYFNLITLEVVKTLMIGFAQVASNKDVKDFITRGKDLCNKTIEQFSSILQKEELPASKPWYTHVTDSTESPFSDKLLMFHGSVLNAGGVEQYGFSLASSIKRDIGARYAQLITEMLTYSDDGMNLMIKHQWLEQPPMNVDRGELK</sequence>
<comment type="caution">
    <text evidence="1">The sequence shown here is derived from an EMBL/GenBank/DDBJ whole genome shotgun (WGS) entry which is preliminary data.</text>
</comment>
<evidence type="ECO:0000313" key="2">
    <source>
        <dbReference type="Proteomes" id="UP001518925"/>
    </source>
</evidence>
<evidence type="ECO:0000313" key="1">
    <source>
        <dbReference type="EMBL" id="MBM6619630.1"/>
    </source>
</evidence>
<protein>
    <submittedName>
        <fullName evidence="1">DUF3231 family protein</fullName>
    </submittedName>
</protein>
<dbReference type="RefSeq" id="WP_204205099.1">
    <property type="nucleotide sequence ID" value="NZ_JAFELM010000043.1"/>
</dbReference>
<proteinExistence type="predicted"/>
<dbReference type="EMBL" id="JAFELM010000043">
    <property type="protein sequence ID" value="MBM6619630.1"/>
    <property type="molecule type" value="Genomic_DNA"/>
</dbReference>
<organism evidence="1 2">
    <name type="scientific">Bacillus suaedaesalsae</name>
    <dbReference type="NCBI Taxonomy" id="2810349"/>
    <lineage>
        <taxon>Bacteria</taxon>
        <taxon>Bacillati</taxon>
        <taxon>Bacillota</taxon>
        <taxon>Bacilli</taxon>
        <taxon>Bacillales</taxon>
        <taxon>Bacillaceae</taxon>
        <taxon>Bacillus</taxon>
    </lineage>
</organism>